<protein>
    <submittedName>
        <fullName evidence="1">Uncharacterized protein</fullName>
    </submittedName>
</protein>
<dbReference type="EMBL" id="REGN01002165">
    <property type="protein sequence ID" value="RNA29770.1"/>
    <property type="molecule type" value="Genomic_DNA"/>
</dbReference>
<evidence type="ECO:0000313" key="1">
    <source>
        <dbReference type="EMBL" id="RNA29770.1"/>
    </source>
</evidence>
<keyword evidence="2" id="KW-1185">Reference proteome</keyword>
<organism evidence="1 2">
    <name type="scientific">Brachionus plicatilis</name>
    <name type="common">Marine rotifer</name>
    <name type="synonym">Brachionus muelleri</name>
    <dbReference type="NCBI Taxonomy" id="10195"/>
    <lineage>
        <taxon>Eukaryota</taxon>
        <taxon>Metazoa</taxon>
        <taxon>Spiralia</taxon>
        <taxon>Gnathifera</taxon>
        <taxon>Rotifera</taxon>
        <taxon>Eurotatoria</taxon>
        <taxon>Monogononta</taxon>
        <taxon>Pseudotrocha</taxon>
        <taxon>Ploima</taxon>
        <taxon>Brachionidae</taxon>
        <taxon>Brachionus</taxon>
    </lineage>
</organism>
<dbReference type="Proteomes" id="UP000276133">
    <property type="component" value="Unassembled WGS sequence"/>
</dbReference>
<dbReference type="AlphaFoldDB" id="A0A3M7S2B3"/>
<comment type="caution">
    <text evidence="1">The sequence shown here is derived from an EMBL/GenBank/DDBJ whole genome shotgun (WGS) entry which is preliminary data.</text>
</comment>
<evidence type="ECO:0000313" key="2">
    <source>
        <dbReference type="Proteomes" id="UP000276133"/>
    </source>
</evidence>
<name>A0A3M7S2B3_BRAPC</name>
<sequence length="72" mass="8259">MACILLQNAEFLQSFTQYSAYALYIIKGTQRERFDRPDRHLALNFGKINEASIGSMDLSANIHFNENCDNKT</sequence>
<gene>
    <name evidence="1" type="ORF">BpHYR1_047184</name>
</gene>
<proteinExistence type="predicted"/>
<reference evidence="1 2" key="1">
    <citation type="journal article" date="2018" name="Sci. Rep.">
        <title>Genomic signatures of local adaptation to the degree of environmental predictability in rotifers.</title>
        <authorList>
            <person name="Franch-Gras L."/>
            <person name="Hahn C."/>
            <person name="Garcia-Roger E.M."/>
            <person name="Carmona M.J."/>
            <person name="Serra M."/>
            <person name="Gomez A."/>
        </authorList>
    </citation>
    <scope>NUCLEOTIDE SEQUENCE [LARGE SCALE GENOMIC DNA]</scope>
    <source>
        <strain evidence="1">HYR1</strain>
    </source>
</reference>
<accession>A0A3M7S2B3</accession>